<accession>W7ISI5</accession>
<dbReference type="eggNOG" id="COG2013">
    <property type="taxonomic scope" value="Bacteria"/>
</dbReference>
<dbReference type="InterPro" id="IPR002838">
    <property type="entry name" value="AIM24"/>
</dbReference>
<organism evidence="1 2">
    <name type="scientific">Actinokineospora spheciospongiae</name>
    <dbReference type="NCBI Taxonomy" id="909613"/>
    <lineage>
        <taxon>Bacteria</taxon>
        <taxon>Bacillati</taxon>
        <taxon>Actinomycetota</taxon>
        <taxon>Actinomycetes</taxon>
        <taxon>Pseudonocardiales</taxon>
        <taxon>Pseudonocardiaceae</taxon>
        <taxon>Actinokineospora</taxon>
    </lineage>
</organism>
<dbReference type="AlphaFoldDB" id="W7ISI5"/>
<dbReference type="STRING" id="909613.UO65_5039"/>
<dbReference type="Gene3D" id="3.60.160.10">
    <property type="entry name" value="Mitochondrial biogenesis AIM24"/>
    <property type="match status" value="1"/>
</dbReference>
<sequence length="209" mass="21735">MQVRTRHTPAFGVARLLLAPGEAVQAESSAMLATSYGVHVEPKGRAGRGRSVPAVFTAGTEGGWVDIAPAFPGDVHTIDLDGTAGWCVSRGSWLAVTATLRADAQWPGFHSLFGAEHGFLEHATGTGSLVLACCGALDTVTLAAGEFITVDPAHLLAYSDETQARLRAASQSGPQSVRTGEGLILDFAGPGTLLTQTRTPRAMAAWLGR</sequence>
<reference evidence="1 2" key="1">
    <citation type="journal article" date="2014" name="Genome Announc.">
        <title>Draft Genome Sequence of the Antitrypanosomally Active Sponge-Associated Bacterium Actinokineospora sp. Strain EG49.</title>
        <authorList>
            <person name="Harjes J."/>
            <person name="Ryu T."/>
            <person name="Abdelmohsen U.R."/>
            <person name="Moitinho-Silva L."/>
            <person name="Horn H."/>
            <person name="Ravasi T."/>
            <person name="Hentschel U."/>
        </authorList>
    </citation>
    <scope>NUCLEOTIDE SEQUENCE [LARGE SCALE GENOMIC DNA]</scope>
    <source>
        <strain evidence="1 2">EG49</strain>
    </source>
</reference>
<evidence type="ECO:0000313" key="2">
    <source>
        <dbReference type="Proteomes" id="UP000019277"/>
    </source>
</evidence>
<dbReference type="EMBL" id="AYXG01000190">
    <property type="protein sequence ID" value="EWC59672.1"/>
    <property type="molecule type" value="Genomic_DNA"/>
</dbReference>
<dbReference type="InterPro" id="IPR016031">
    <property type="entry name" value="Trp_RNA-bd_attenuator-like_dom"/>
</dbReference>
<dbReference type="OrthoDB" id="9779518at2"/>
<gene>
    <name evidence="1" type="ORF">UO65_5039</name>
</gene>
<dbReference type="PATRIC" id="fig|909613.9.peg.5036"/>
<dbReference type="PANTHER" id="PTHR43657:SF1">
    <property type="entry name" value="ALTERED INHERITANCE OF MITOCHONDRIA PROTEIN 24, MITOCHONDRIAL"/>
    <property type="match status" value="1"/>
</dbReference>
<dbReference type="SUPFAM" id="SSF51219">
    <property type="entry name" value="TRAP-like"/>
    <property type="match status" value="1"/>
</dbReference>
<name>W7ISI5_9PSEU</name>
<comment type="caution">
    <text evidence="1">The sequence shown here is derived from an EMBL/GenBank/DDBJ whole genome shotgun (WGS) entry which is preliminary data.</text>
</comment>
<dbReference type="PANTHER" id="PTHR43657">
    <property type="entry name" value="TRYPTOPHAN RNA-BINDING ATTENUATOR PROTEIN-LIKE PROTEIN"/>
    <property type="match status" value="1"/>
</dbReference>
<dbReference type="InterPro" id="IPR036983">
    <property type="entry name" value="AIM24_sf"/>
</dbReference>
<evidence type="ECO:0000313" key="1">
    <source>
        <dbReference type="EMBL" id="EWC59672.1"/>
    </source>
</evidence>
<dbReference type="Pfam" id="PF01987">
    <property type="entry name" value="AIM24"/>
    <property type="match status" value="1"/>
</dbReference>
<keyword evidence="2" id="KW-1185">Reference proteome</keyword>
<proteinExistence type="predicted"/>
<dbReference type="RefSeq" id="WP_035286795.1">
    <property type="nucleotide sequence ID" value="NZ_AYXG01000190.1"/>
</dbReference>
<dbReference type="Proteomes" id="UP000019277">
    <property type="component" value="Unassembled WGS sequence"/>
</dbReference>
<protein>
    <submittedName>
        <fullName evidence="1">DUF124 domain-containing protein</fullName>
    </submittedName>
</protein>